<protein>
    <recommendedName>
        <fullName evidence="3">DUF1570 domain-containing protein</fullName>
    </recommendedName>
</protein>
<dbReference type="EMBL" id="CP063458">
    <property type="protein sequence ID" value="QOV88949.1"/>
    <property type="molecule type" value="Genomic_DNA"/>
</dbReference>
<dbReference type="Proteomes" id="UP000593765">
    <property type="component" value="Chromosome"/>
</dbReference>
<accession>A0A7M2WU21</accession>
<dbReference type="KEGG" id="hbs:IPV69_22410"/>
<name>A0A7M2WU21_9BACT</name>
<evidence type="ECO:0000313" key="1">
    <source>
        <dbReference type="EMBL" id="QOV88949.1"/>
    </source>
</evidence>
<keyword evidence="2" id="KW-1185">Reference proteome</keyword>
<dbReference type="RefSeq" id="WP_206291960.1">
    <property type="nucleotide sequence ID" value="NZ_CP063458.1"/>
</dbReference>
<reference evidence="1 2" key="1">
    <citation type="submission" date="2020-10" db="EMBL/GenBank/DDBJ databases">
        <title>Wide distribution of Phycisphaera-like planctomycetes from WD2101 soil group in peatlands and genome analysis of the first cultivated representative.</title>
        <authorList>
            <person name="Dedysh S.N."/>
            <person name="Beletsky A.V."/>
            <person name="Ivanova A."/>
            <person name="Kulichevskaya I.S."/>
            <person name="Suzina N.E."/>
            <person name="Philippov D.A."/>
            <person name="Rakitin A.L."/>
            <person name="Mardanov A.V."/>
            <person name="Ravin N.V."/>
        </authorList>
    </citation>
    <scope>NUCLEOTIDE SEQUENCE [LARGE SCALE GENOMIC DNA]</scope>
    <source>
        <strain evidence="1 2">M1803</strain>
    </source>
</reference>
<evidence type="ECO:0000313" key="2">
    <source>
        <dbReference type="Proteomes" id="UP000593765"/>
    </source>
</evidence>
<organism evidence="1 2">
    <name type="scientific">Humisphaera borealis</name>
    <dbReference type="NCBI Taxonomy" id="2807512"/>
    <lineage>
        <taxon>Bacteria</taxon>
        <taxon>Pseudomonadati</taxon>
        <taxon>Planctomycetota</taxon>
        <taxon>Phycisphaerae</taxon>
        <taxon>Tepidisphaerales</taxon>
        <taxon>Tepidisphaeraceae</taxon>
        <taxon>Humisphaera</taxon>
    </lineage>
</organism>
<gene>
    <name evidence="1" type="ORF">IPV69_22410</name>
</gene>
<proteinExistence type="predicted"/>
<evidence type="ECO:0008006" key="3">
    <source>
        <dbReference type="Google" id="ProtNLM"/>
    </source>
</evidence>
<sequence>MPSRKITTPNYLIKTTIDDDDLITKLPQIMEGALAQYRKLAPGVPSSEKPMLCFVFADRNQWAQFTESETGDDAKVYLRINRGGYAVRDWFVSYYIGDRETLSVAAHEGFHQYIGRHFKRRPPPFVEEGLATLFEYIEWENNLPRWRWELNPNRMNGLERSVNQGLTMPITELYAMHAGQVVSKQLWKVETFYAQAWAFARFLADGQNGKYRPALEKMLADLAANKVPLPGFDRVDPPGMWNPKSAQPLLEHYLGKPLAEIDREYQEFMKHLVKTRYRSSDD</sequence>
<dbReference type="AlphaFoldDB" id="A0A7M2WU21"/>